<organism evidence="1 2">
    <name type="scientific">Deinococcus maricopensis (strain DSM 21211 / LMG 22137 / NRRL B-23946 / LB-34)</name>
    <dbReference type="NCBI Taxonomy" id="709986"/>
    <lineage>
        <taxon>Bacteria</taxon>
        <taxon>Thermotogati</taxon>
        <taxon>Deinococcota</taxon>
        <taxon>Deinococci</taxon>
        <taxon>Deinococcales</taxon>
        <taxon>Deinococcaceae</taxon>
        <taxon>Deinococcus</taxon>
    </lineage>
</organism>
<dbReference type="KEGG" id="dmr:Deima_0094"/>
<keyword evidence="2" id="KW-1185">Reference proteome</keyword>
<protein>
    <submittedName>
        <fullName evidence="1">Uncharacterized protein</fullName>
    </submittedName>
</protein>
<dbReference type="EMBL" id="CP002454">
    <property type="protein sequence ID" value="ADV65758.1"/>
    <property type="molecule type" value="Genomic_DNA"/>
</dbReference>
<proteinExistence type="predicted"/>
<gene>
    <name evidence="1" type="ordered locus">Deima_0094</name>
</gene>
<reference evidence="1 2" key="1">
    <citation type="journal article" date="2011" name="Stand. Genomic Sci.">
        <title>Complete genome sequence of Deinococcus maricopensis type strain (LB-34).</title>
        <authorList>
            <person name="Pukall R."/>
            <person name="Zeytun A."/>
            <person name="Lucas S."/>
            <person name="Lapidus A."/>
            <person name="Hammon N."/>
            <person name="Deshpande S."/>
            <person name="Nolan M."/>
            <person name="Cheng J.F."/>
            <person name="Pitluck S."/>
            <person name="Liolios K."/>
            <person name="Pagani I."/>
            <person name="Mikhailova N."/>
            <person name="Ivanova N."/>
            <person name="Mavromatis K."/>
            <person name="Pati A."/>
            <person name="Tapia R."/>
            <person name="Han C."/>
            <person name="Goodwin L."/>
            <person name="Chen A."/>
            <person name="Palaniappan K."/>
            <person name="Land M."/>
            <person name="Hauser L."/>
            <person name="Chang Y.J."/>
            <person name="Jeffries C.D."/>
            <person name="Brambilla E.M."/>
            <person name="Rohde M."/>
            <person name="Goker M."/>
            <person name="Detter J.C."/>
            <person name="Woyke T."/>
            <person name="Bristow J."/>
            <person name="Eisen J.A."/>
            <person name="Markowitz V."/>
            <person name="Hugenholtz P."/>
            <person name="Kyrpides N.C."/>
            <person name="Klenk H.P."/>
        </authorList>
    </citation>
    <scope>NUCLEOTIDE SEQUENCE [LARGE SCALE GENOMIC DNA]</scope>
    <source>
        <strain evidence="2">DSM 21211 / LMG 22137 / NRRL B-23946 / LB-34</strain>
    </source>
</reference>
<sequence length="104" mass="11630">MMNSETKLRKKLGKRQIPYITVVGKPNLPAVHLVLDEAHSNAYELMLNLADDSSDINAVYSAMGDNNRPILFFLLDGVVHWIYQDEARSDDEDVSAQGQEPDLG</sequence>
<name>E8U320_DEIML</name>
<evidence type="ECO:0000313" key="1">
    <source>
        <dbReference type="EMBL" id="ADV65758.1"/>
    </source>
</evidence>
<dbReference type="Proteomes" id="UP000008635">
    <property type="component" value="Chromosome"/>
</dbReference>
<dbReference type="STRING" id="709986.Deima_0094"/>
<accession>E8U320</accession>
<dbReference type="RefSeq" id="WP_013555263.1">
    <property type="nucleotide sequence ID" value="NC_014958.1"/>
</dbReference>
<reference evidence="2" key="2">
    <citation type="submission" date="2011-01" db="EMBL/GenBank/DDBJ databases">
        <title>The complete genome of Deinococcus maricopensis DSM 21211.</title>
        <authorList>
            <consortium name="US DOE Joint Genome Institute (JGI-PGF)"/>
            <person name="Lucas S."/>
            <person name="Copeland A."/>
            <person name="Lapidus A."/>
            <person name="Goodwin L."/>
            <person name="Pitluck S."/>
            <person name="Kyrpides N."/>
            <person name="Mavromatis K."/>
            <person name="Pagani I."/>
            <person name="Ivanova N."/>
            <person name="Ovchinnikova G."/>
            <person name="Zeytun A."/>
            <person name="Detter J.C."/>
            <person name="Han C."/>
            <person name="Land M."/>
            <person name="Hauser L."/>
            <person name="Markowitz V."/>
            <person name="Cheng J.-F."/>
            <person name="Hugenholtz P."/>
            <person name="Woyke T."/>
            <person name="Wu D."/>
            <person name="Pukall R."/>
            <person name="Gehrich-Schroeter G."/>
            <person name="Brambilla E."/>
            <person name="Klenk H.-P."/>
            <person name="Eisen J.A."/>
        </authorList>
    </citation>
    <scope>NUCLEOTIDE SEQUENCE [LARGE SCALE GENOMIC DNA]</scope>
    <source>
        <strain evidence="2">DSM 21211 / LMG 22137 / NRRL B-23946 / LB-34</strain>
    </source>
</reference>
<dbReference type="AlphaFoldDB" id="E8U320"/>
<evidence type="ECO:0000313" key="2">
    <source>
        <dbReference type="Proteomes" id="UP000008635"/>
    </source>
</evidence>
<dbReference type="HOGENOM" id="CLU_2245523_0_0_0"/>